<accession>A0A5C3LM51</accession>
<dbReference type="Proteomes" id="UP000308652">
    <property type="component" value="Unassembled WGS sequence"/>
</dbReference>
<dbReference type="AlphaFoldDB" id="A0A5C3LM51"/>
<protein>
    <submittedName>
        <fullName evidence="1">Uncharacterized protein</fullName>
    </submittedName>
</protein>
<proteinExistence type="predicted"/>
<sequence length="153" mass="17688">MCIFQLSELSLVPRESTLATSDWLGFCHLPINTPKAHPLLLTPFLHVSFHHCFIYSFPQPNPIIYCNILELWLNHHWDLIIVFKISTLMYTYVLSLQISIRIIYVIMSTPLNLSVSRYMSLKPACVILPRCFKASIYALKLYICIQISQDLGT</sequence>
<evidence type="ECO:0000313" key="2">
    <source>
        <dbReference type="Proteomes" id="UP000308652"/>
    </source>
</evidence>
<organism evidence="1 2">
    <name type="scientific">Crucibulum laeve</name>
    <dbReference type="NCBI Taxonomy" id="68775"/>
    <lineage>
        <taxon>Eukaryota</taxon>
        <taxon>Fungi</taxon>
        <taxon>Dikarya</taxon>
        <taxon>Basidiomycota</taxon>
        <taxon>Agaricomycotina</taxon>
        <taxon>Agaricomycetes</taxon>
        <taxon>Agaricomycetidae</taxon>
        <taxon>Agaricales</taxon>
        <taxon>Agaricineae</taxon>
        <taxon>Nidulariaceae</taxon>
        <taxon>Crucibulum</taxon>
    </lineage>
</organism>
<evidence type="ECO:0000313" key="1">
    <source>
        <dbReference type="EMBL" id="TFK33343.1"/>
    </source>
</evidence>
<name>A0A5C3LM51_9AGAR</name>
<gene>
    <name evidence="1" type="ORF">BDQ12DRAFT_442086</name>
</gene>
<dbReference type="EMBL" id="ML213650">
    <property type="protein sequence ID" value="TFK33343.1"/>
    <property type="molecule type" value="Genomic_DNA"/>
</dbReference>
<reference evidence="1 2" key="1">
    <citation type="journal article" date="2019" name="Nat. Ecol. Evol.">
        <title>Megaphylogeny resolves global patterns of mushroom evolution.</title>
        <authorList>
            <person name="Varga T."/>
            <person name="Krizsan K."/>
            <person name="Foldi C."/>
            <person name="Dima B."/>
            <person name="Sanchez-Garcia M."/>
            <person name="Sanchez-Ramirez S."/>
            <person name="Szollosi G.J."/>
            <person name="Szarkandi J.G."/>
            <person name="Papp V."/>
            <person name="Albert L."/>
            <person name="Andreopoulos W."/>
            <person name="Angelini C."/>
            <person name="Antonin V."/>
            <person name="Barry K.W."/>
            <person name="Bougher N.L."/>
            <person name="Buchanan P."/>
            <person name="Buyck B."/>
            <person name="Bense V."/>
            <person name="Catcheside P."/>
            <person name="Chovatia M."/>
            <person name="Cooper J."/>
            <person name="Damon W."/>
            <person name="Desjardin D."/>
            <person name="Finy P."/>
            <person name="Geml J."/>
            <person name="Haridas S."/>
            <person name="Hughes K."/>
            <person name="Justo A."/>
            <person name="Karasinski D."/>
            <person name="Kautmanova I."/>
            <person name="Kiss B."/>
            <person name="Kocsube S."/>
            <person name="Kotiranta H."/>
            <person name="LaButti K.M."/>
            <person name="Lechner B.E."/>
            <person name="Liimatainen K."/>
            <person name="Lipzen A."/>
            <person name="Lukacs Z."/>
            <person name="Mihaltcheva S."/>
            <person name="Morgado L.N."/>
            <person name="Niskanen T."/>
            <person name="Noordeloos M.E."/>
            <person name="Ohm R.A."/>
            <person name="Ortiz-Santana B."/>
            <person name="Ovrebo C."/>
            <person name="Racz N."/>
            <person name="Riley R."/>
            <person name="Savchenko A."/>
            <person name="Shiryaev A."/>
            <person name="Soop K."/>
            <person name="Spirin V."/>
            <person name="Szebenyi C."/>
            <person name="Tomsovsky M."/>
            <person name="Tulloss R.E."/>
            <person name="Uehling J."/>
            <person name="Grigoriev I.V."/>
            <person name="Vagvolgyi C."/>
            <person name="Papp T."/>
            <person name="Martin F.M."/>
            <person name="Miettinen O."/>
            <person name="Hibbett D.S."/>
            <person name="Nagy L.G."/>
        </authorList>
    </citation>
    <scope>NUCLEOTIDE SEQUENCE [LARGE SCALE GENOMIC DNA]</scope>
    <source>
        <strain evidence="1 2">CBS 166.37</strain>
    </source>
</reference>
<keyword evidence="2" id="KW-1185">Reference proteome</keyword>